<proteinExistence type="predicted"/>
<evidence type="ECO:0000313" key="2">
    <source>
        <dbReference type="Proteomes" id="UP000822688"/>
    </source>
</evidence>
<dbReference type="EMBL" id="CM026425">
    <property type="protein sequence ID" value="KAG0576110.1"/>
    <property type="molecule type" value="Genomic_DNA"/>
</dbReference>
<keyword evidence="2" id="KW-1185">Reference proteome</keyword>
<accession>A0A8T0HY74</accession>
<dbReference type="Proteomes" id="UP000822688">
    <property type="component" value="Chromosome 5"/>
</dbReference>
<sequence length="121" mass="13900">MDPSTTTTMAPLIQKKGTHMKKKKLLSKAKTHNWYRRMMNWEATAQAILDDEERISTAIGVRIMETRSARKNSLPSIRSLCARRTRNCTDTPRTMIKRRRISMGQLNVSAILQVPLPALDY</sequence>
<gene>
    <name evidence="1" type="ORF">KC19_5G056300</name>
</gene>
<reference evidence="1" key="1">
    <citation type="submission" date="2020-06" db="EMBL/GenBank/DDBJ databases">
        <title>WGS assembly of Ceratodon purpureus strain R40.</title>
        <authorList>
            <person name="Carey S.B."/>
            <person name="Jenkins J."/>
            <person name="Shu S."/>
            <person name="Lovell J.T."/>
            <person name="Sreedasyam A."/>
            <person name="Maumus F."/>
            <person name="Tiley G.P."/>
            <person name="Fernandez-Pozo N."/>
            <person name="Barry K."/>
            <person name="Chen C."/>
            <person name="Wang M."/>
            <person name="Lipzen A."/>
            <person name="Daum C."/>
            <person name="Saski C.A."/>
            <person name="Payton A.C."/>
            <person name="Mcbreen J.C."/>
            <person name="Conrad R.E."/>
            <person name="Kollar L.M."/>
            <person name="Olsson S."/>
            <person name="Huttunen S."/>
            <person name="Landis J.B."/>
            <person name="Wickett N.J."/>
            <person name="Johnson M.G."/>
            <person name="Rensing S.A."/>
            <person name="Grimwood J."/>
            <person name="Schmutz J."/>
            <person name="Mcdaniel S.F."/>
        </authorList>
    </citation>
    <scope>NUCLEOTIDE SEQUENCE</scope>
    <source>
        <strain evidence="1">R40</strain>
    </source>
</reference>
<evidence type="ECO:0000313" key="1">
    <source>
        <dbReference type="EMBL" id="KAG0576110.1"/>
    </source>
</evidence>
<dbReference type="AlphaFoldDB" id="A0A8T0HY74"/>
<protein>
    <submittedName>
        <fullName evidence="1">Uncharacterized protein</fullName>
    </submittedName>
</protein>
<organism evidence="1 2">
    <name type="scientific">Ceratodon purpureus</name>
    <name type="common">Fire moss</name>
    <name type="synonym">Dicranum purpureum</name>
    <dbReference type="NCBI Taxonomy" id="3225"/>
    <lineage>
        <taxon>Eukaryota</taxon>
        <taxon>Viridiplantae</taxon>
        <taxon>Streptophyta</taxon>
        <taxon>Embryophyta</taxon>
        <taxon>Bryophyta</taxon>
        <taxon>Bryophytina</taxon>
        <taxon>Bryopsida</taxon>
        <taxon>Dicranidae</taxon>
        <taxon>Pseudoditrichales</taxon>
        <taxon>Ditrichaceae</taxon>
        <taxon>Ceratodon</taxon>
    </lineage>
</organism>
<name>A0A8T0HY74_CERPU</name>
<comment type="caution">
    <text evidence="1">The sequence shown here is derived from an EMBL/GenBank/DDBJ whole genome shotgun (WGS) entry which is preliminary data.</text>
</comment>